<evidence type="ECO:0000256" key="4">
    <source>
        <dbReference type="ARBA" id="ARBA00022597"/>
    </source>
</evidence>
<dbReference type="AlphaFoldDB" id="A0A562WT06"/>
<dbReference type="GO" id="GO:0009401">
    <property type="term" value="P:phosphoenolpyruvate-dependent sugar phosphotransferase system"/>
    <property type="evidence" value="ECO:0007669"/>
    <property type="project" value="UniProtKB-KW"/>
</dbReference>
<dbReference type="InterPro" id="IPR051471">
    <property type="entry name" value="Bacterial_PTS_sugar_comp"/>
</dbReference>
<evidence type="ECO:0000256" key="6">
    <source>
        <dbReference type="ARBA" id="ARBA00022683"/>
    </source>
</evidence>
<dbReference type="Pfam" id="PF03610">
    <property type="entry name" value="EIIA-man"/>
    <property type="match status" value="1"/>
</dbReference>
<name>A0A562WT06_9BACT</name>
<keyword evidence="2" id="KW-0813">Transport</keyword>
<dbReference type="Gene3D" id="3.40.50.510">
    <property type="entry name" value="Phosphotransferase system, mannose-type IIA component"/>
    <property type="match status" value="1"/>
</dbReference>
<dbReference type="OrthoDB" id="9794368at2"/>
<dbReference type="InterPro" id="IPR036662">
    <property type="entry name" value="PTS_EIIA_man-typ_sf"/>
</dbReference>
<gene>
    <name evidence="9" type="ORF">JN12_01016</name>
</gene>
<proteinExistence type="predicted"/>
<keyword evidence="4" id="KW-0762">Sugar transport</keyword>
<feature type="domain" description="PTS EIIA type-4" evidence="8">
    <location>
        <begin position="1"/>
        <end position="122"/>
    </location>
</feature>
<dbReference type="Proteomes" id="UP000319449">
    <property type="component" value="Unassembled WGS sequence"/>
</dbReference>
<reference evidence="9 10" key="1">
    <citation type="submission" date="2019-07" db="EMBL/GenBank/DDBJ databases">
        <title>Genomic Encyclopedia of Archaeal and Bacterial Type Strains, Phase II (KMG-II): from individual species to whole genera.</title>
        <authorList>
            <person name="Goeker M."/>
        </authorList>
    </citation>
    <scope>NUCLEOTIDE SEQUENCE [LARGE SCALE GENOMIC DNA]</scope>
    <source>
        <strain evidence="9 10">ATCC BAA-1139</strain>
    </source>
</reference>
<dbReference type="CDD" id="cd00006">
    <property type="entry name" value="PTS_IIA_man"/>
    <property type="match status" value="1"/>
</dbReference>
<evidence type="ECO:0000256" key="2">
    <source>
        <dbReference type="ARBA" id="ARBA00022448"/>
    </source>
</evidence>
<organism evidence="9 10">
    <name type="scientific">Geobacter argillaceus</name>
    <dbReference type="NCBI Taxonomy" id="345631"/>
    <lineage>
        <taxon>Bacteria</taxon>
        <taxon>Pseudomonadati</taxon>
        <taxon>Thermodesulfobacteriota</taxon>
        <taxon>Desulfuromonadia</taxon>
        <taxon>Geobacterales</taxon>
        <taxon>Geobacteraceae</taxon>
        <taxon>Geobacter</taxon>
    </lineage>
</organism>
<dbReference type="InterPro" id="IPR004701">
    <property type="entry name" value="PTS_EIIA_man-typ"/>
</dbReference>
<evidence type="ECO:0000256" key="3">
    <source>
        <dbReference type="ARBA" id="ARBA00022490"/>
    </source>
</evidence>
<accession>A0A562WT06</accession>
<evidence type="ECO:0000256" key="5">
    <source>
        <dbReference type="ARBA" id="ARBA00022679"/>
    </source>
</evidence>
<evidence type="ECO:0000313" key="10">
    <source>
        <dbReference type="Proteomes" id="UP000319449"/>
    </source>
</evidence>
<dbReference type="SUPFAM" id="SSF53062">
    <property type="entry name" value="PTS system fructose IIA component-like"/>
    <property type="match status" value="1"/>
</dbReference>
<dbReference type="RefSeq" id="WP_145019136.1">
    <property type="nucleotide sequence ID" value="NZ_VLLN01000004.1"/>
</dbReference>
<keyword evidence="6" id="KW-0598">Phosphotransferase system</keyword>
<dbReference type="EMBL" id="VLLN01000004">
    <property type="protein sequence ID" value="TWJ32574.1"/>
    <property type="molecule type" value="Genomic_DNA"/>
</dbReference>
<dbReference type="PROSITE" id="PS51096">
    <property type="entry name" value="PTS_EIIA_TYPE_4"/>
    <property type="match status" value="1"/>
</dbReference>
<keyword evidence="10" id="KW-1185">Reference proteome</keyword>
<keyword evidence="7" id="KW-0418">Kinase</keyword>
<evidence type="ECO:0000256" key="1">
    <source>
        <dbReference type="ARBA" id="ARBA00004496"/>
    </source>
</evidence>
<comment type="caution">
    <text evidence="9">The sequence shown here is derived from an EMBL/GenBank/DDBJ whole genome shotgun (WGS) entry which is preliminary data.</text>
</comment>
<evidence type="ECO:0000313" key="9">
    <source>
        <dbReference type="EMBL" id="TWJ32574.1"/>
    </source>
</evidence>
<dbReference type="GO" id="GO:0005737">
    <property type="term" value="C:cytoplasm"/>
    <property type="evidence" value="ECO:0007669"/>
    <property type="project" value="UniProtKB-SubCell"/>
</dbReference>
<dbReference type="GO" id="GO:0016301">
    <property type="term" value="F:kinase activity"/>
    <property type="evidence" value="ECO:0007669"/>
    <property type="project" value="UniProtKB-KW"/>
</dbReference>
<comment type="subcellular location">
    <subcellularLocation>
        <location evidence="1">Cytoplasm</location>
    </subcellularLocation>
</comment>
<dbReference type="PANTHER" id="PTHR33799:SF1">
    <property type="entry name" value="PTS SYSTEM MANNOSE-SPECIFIC EIIAB COMPONENT-RELATED"/>
    <property type="match status" value="1"/>
</dbReference>
<keyword evidence="5" id="KW-0808">Transferase</keyword>
<dbReference type="GO" id="GO:0016020">
    <property type="term" value="C:membrane"/>
    <property type="evidence" value="ECO:0007669"/>
    <property type="project" value="InterPro"/>
</dbReference>
<protein>
    <submittedName>
        <fullName evidence="9">PTS system mannose-specific IIA component</fullName>
    </submittedName>
</protein>
<dbReference type="InterPro" id="IPR033887">
    <property type="entry name" value="PTS_IIA_man"/>
</dbReference>
<keyword evidence="3" id="KW-0963">Cytoplasm</keyword>
<evidence type="ECO:0000259" key="8">
    <source>
        <dbReference type="PROSITE" id="PS51096"/>
    </source>
</evidence>
<dbReference type="PANTHER" id="PTHR33799">
    <property type="entry name" value="PTS PERMEASE-RELATED-RELATED"/>
    <property type="match status" value="1"/>
</dbReference>
<sequence>MIGLVVVAHAGLARELLNAAQMIVGPIPLAEAVGIETGAAVEAIREEIAGAIGNVGAGGVVIMTDMFGGTPSNMSLSFLEDGRVEVLTGVNLPMLIKFAGDRGRYGVAELAAKLKGCGRDSVAVAGDYLK</sequence>
<evidence type="ECO:0000256" key="7">
    <source>
        <dbReference type="ARBA" id="ARBA00022777"/>
    </source>
</evidence>